<dbReference type="Proteomes" id="UP000054144">
    <property type="component" value="Unassembled WGS sequence"/>
</dbReference>
<dbReference type="SMART" id="SM00904">
    <property type="entry name" value="Flavokinase"/>
    <property type="match status" value="1"/>
</dbReference>
<evidence type="ECO:0000256" key="2">
    <source>
        <dbReference type="ARBA" id="ARBA00005201"/>
    </source>
</evidence>
<keyword evidence="6" id="KW-0285">Flavoprotein</keyword>
<organism evidence="13 14">
    <name type="scientific">Fistulina hepatica ATCC 64428</name>
    <dbReference type="NCBI Taxonomy" id="1128425"/>
    <lineage>
        <taxon>Eukaryota</taxon>
        <taxon>Fungi</taxon>
        <taxon>Dikarya</taxon>
        <taxon>Basidiomycota</taxon>
        <taxon>Agaricomycotina</taxon>
        <taxon>Agaricomycetes</taxon>
        <taxon>Agaricomycetidae</taxon>
        <taxon>Agaricales</taxon>
        <taxon>Fistulinaceae</taxon>
        <taxon>Fistulina</taxon>
    </lineage>
</organism>
<evidence type="ECO:0000256" key="11">
    <source>
        <dbReference type="ARBA" id="ARBA00029960"/>
    </source>
</evidence>
<dbReference type="GO" id="GO:0009398">
    <property type="term" value="P:FMN biosynthetic process"/>
    <property type="evidence" value="ECO:0007669"/>
    <property type="project" value="UniProtKB-UniPathway"/>
</dbReference>
<evidence type="ECO:0000256" key="7">
    <source>
        <dbReference type="ARBA" id="ARBA00022643"/>
    </source>
</evidence>
<keyword evidence="9" id="KW-0547">Nucleotide-binding</keyword>
<evidence type="ECO:0000256" key="9">
    <source>
        <dbReference type="ARBA" id="ARBA00022741"/>
    </source>
</evidence>
<comment type="similarity">
    <text evidence="3">Belongs to the flavokinase family.</text>
</comment>
<keyword evidence="13" id="KW-0418">Kinase</keyword>
<evidence type="ECO:0000256" key="1">
    <source>
        <dbReference type="ARBA" id="ARBA00003572"/>
    </source>
</evidence>
<dbReference type="InterPro" id="IPR015865">
    <property type="entry name" value="Riboflavin_kinase_bac/euk"/>
</dbReference>
<keyword evidence="10" id="KW-0067">ATP-binding</keyword>
<evidence type="ECO:0000256" key="8">
    <source>
        <dbReference type="ARBA" id="ARBA00022679"/>
    </source>
</evidence>
<accession>A0A0D7AL24</accession>
<protein>
    <recommendedName>
        <fullName evidence="5">Riboflavin kinase</fullName>
        <ecNumber evidence="4">2.7.1.26</ecNumber>
    </recommendedName>
    <alternativeName>
        <fullName evidence="11">Flavin mononucleotide kinase 1</fullName>
    </alternativeName>
</protein>
<keyword evidence="7" id="KW-0288">FMN</keyword>
<sequence>MLTIIGSSTGPEPPFPLRMEGKVIHGYGRGSKELSIPTANLPIDSNLTPWIADITSGVYFGWASLRFPSSSTLSDDTTTTSHLGFSLYPMVMSIMSNKFYQNTERSAEVHVLHEFKEDFYGAEMRVLLTGFIREERGDYADQEELIADIKLDCDVARKSLDRETWAL</sequence>
<evidence type="ECO:0000256" key="4">
    <source>
        <dbReference type="ARBA" id="ARBA00012105"/>
    </source>
</evidence>
<dbReference type="GO" id="GO:0005739">
    <property type="term" value="C:mitochondrion"/>
    <property type="evidence" value="ECO:0007669"/>
    <property type="project" value="TreeGrafter"/>
</dbReference>
<dbReference type="InterPro" id="IPR023465">
    <property type="entry name" value="Riboflavin_kinase_dom_sf"/>
</dbReference>
<evidence type="ECO:0000256" key="10">
    <source>
        <dbReference type="ARBA" id="ARBA00022840"/>
    </source>
</evidence>
<proteinExistence type="inferred from homology"/>
<dbReference type="Gene3D" id="2.40.30.30">
    <property type="entry name" value="Riboflavin kinase-like"/>
    <property type="match status" value="1"/>
</dbReference>
<dbReference type="GO" id="GO:0008531">
    <property type="term" value="F:riboflavin kinase activity"/>
    <property type="evidence" value="ECO:0007669"/>
    <property type="project" value="UniProtKB-EC"/>
</dbReference>
<evidence type="ECO:0000259" key="12">
    <source>
        <dbReference type="SMART" id="SM00904"/>
    </source>
</evidence>
<dbReference type="InterPro" id="IPR023468">
    <property type="entry name" value="Riboflavin_kinase"/>
</dbReference>
<dbReference type="Pfam" id="PF01687">
    <property type="entry name" value="Flavokinase"/>
    <property type="match status" value="1"/>
</dbReference>
<evidence type="ECO:0000256" key="6">
    <source>
        <dbReference type="ARBA" id="ARBA00022630"/>
    </source>
</evidence>
<reference evidence="13 14" key="1">
    <citation type="journal article" date="2015" name="Fungal Genet. Biol.">
        <title>Evolution of novel wood decay mechanisms in Agaricales revealed by the genome sequences of Fistulina hepatica and Cylindrobasidium torrendii.</title>
        <authorList>
            <person name="Floudas D."/>
            <person name="Held B.W."/>
            <person name="Riley R."/>
            <person name="Nagy L.G."/>
            <person name="Koehler G."/>
            <person name="Ransdell A.S."/>
            <person name="Younus H."/>
            <person name="Chow J."/>
            <person name="Chiniquy J."/>
            <person name="Lipzen A."/>
            <person name="Tritt A."/>
            <person name="Sun H."/>
            <person name="Haridas S."/>
            <person name="LaButti K."/>
            <person name="Ohm R.A."/>
            <person name="Kues U."/>
            <person name="Blanchette R.A."/>
            <person name="Grigoriev I.V."/>
            <person name="Minto R.E."/>
            <person name="Hibbett D.S."/>
        </authorList>
    </citation>
    <scope>NUCLEOTIDE SEQUENCE [LARGE SCALE GENOMIC DNA]</scope>
    <source>
        <strain evidence="13 14">ATCC 64428</strain>
    </source>
</reference>
<dbReference type="UniPathway" id="UPA00276">
    <property type="reaction ID" value="UER00406"/>
</dbReference>
<dbReference type="GO" id="GO:0005524">
    <property type="term" value="F:ATP binding"/>
    <property type="evidence" value="ECO:0007669"/>
    <property type="project" value="UniProtKB-KW"/>
</dbReference>
<comment type="pathway">
    <text evidence="2">Cofactor biosynthesis; FMN biosynthesis; FMN from riboflavin (ATP route): step 1/1.</text>
</comment>
<evidence type="ECO:0000256" key="3">
    <source>
        <dbReference type="ARBA" id="ARBA00010108"/>
    </source>
</evidence>
<comment type="function">
    <text evidence="1">Catalyzes the phosphorylation of riboflavin (vitamin B2) to form flavin mononucleotide (FMN) coenzyme.</text>
</comment>
<dbReference type="EC" id="2.7.1.26" evidence="4"/>
<keyword evidence="14" id="KW-1185">Reference proteome</keyword>
<evidence type="ECO:0000256" key="5">
    <source>
        <dbReference type="ARBA" id="ARBA00017394"/>
    </source>
</evidence>
<feature type="domain" description="Riboflavin kinase" evidence="12">
    <location>
        <begin position="12"/>
        <end position="161"/>
    </location>
</feature>
<dbReference type="AlphaFoldDB" id="A0A0D7AL24"/>
<evidence type="ECO:0000313" key="13">
    <source>
        <dbReference type="EMBL" id="KIY51493.1"/>
    </source>
</evidence>
<name>A0A0D7AL24_9AGAR</name>
<dbReference type="OrthoDB" id="276388at2759"/>
<keyword evidence="8" id="KW-0808">Transferase</keyword>
<dbReference type="GO" id="GO:0009231">
    <property type="term" value="P:riboflavin biosynthetic process"/>
    <property type="evidence" value="ECO:0007669"/>
    <property type="project" value="InterPro"/>
</dbReference>
<gene>
    <name evidence="13" type="ORF">FISHEDRAFT_70721</name>
</gene>
<dbReference type="EMBL" id="KN881650">
    <property type="protein sequence ID" value="KIY51493.1"/>
    <property type="molecule type" value="Genomic_DNA"/>
</dbReference>
<dbReference type="PANTHER" id="PTHR22749:SF6">
    <property type="entry name" value="RIBOFLAVIN KINASE"/>
    <property type="match status" value="1"/>
</dbReference>
<dbReference type="SUPFAM" id="SSF82114">
    <property type="entry name" value="Riboflavin kinase-like"/>
    <property type="match status" value="1"/>
</dbReference>
<evidence type="ECO:0000313" key="14">
    <source>
        <dbReference type="Proteomes" id="UP000054144"/>
    </source>
</evidence>
<dbReference type="PANTHER" id="PTHR22749">
    <property type="entry name" value="RIBOFLAVIN KINASE/FMN ADENYLYLTRANSFERASE"/>
    <property type="match status" value="1"/>
</dbReference>